<gene>
    <name evidence="1" type="ORF">FCALED_LOCUS10155</name>
</gene>
<dbReference type="OrthoDB" id="6718656at2759"/>
<dbReference type="EMBL" id="CAJVPQ010003604">
    <property type="protein sequence ID" value="CAG8632723.1"/>
    <property type="molecule type" value="Genomic_DNA"/>
</dbReference>
<organism evidence="1 2">
    <name type="scientific">Funneliformis caledonium</name>
    <dbReference type="NCBI Taxonomy" id="1117310"/>
    <lineage>
        <taxon>Eukaryota</taxon>
        <taxon>Fungi</taxon>
        <taxon>Fungi incertae sedis</taxon>
        <taxon>Mucoromycota</taxon>
        <taxon>Glomeromycotina</taxon>
        <taxon>Glomeromycetes</taxon>
        <taxon>Glomerales</taxon>
        <taxon>Glomeraceae</taxon>
        <taxon>Funneliformis</taxon>
    </lineage>
</organism>
<feature type="non-terminal residue" evidence="1">
    <location>
        <position position="227"/>
    </location>
</feature>
<dbReference type="AlphaFoldDB" id="A0A9N9DAC0"/>
<sequence>MVTKVEDFSLSSLHYLDDHEDDKSVDGDFADDDWQWEERLRLINEFGTWTSGNDTLDKFIQQTQLETPDPRFHMQWIPFENFGEVKFVAKGGHSSVFSATWKNKKDQVWDGAKQVFVEKPLVVALKSLKNSQNLGDEFLDEVDEYSLNTADEIDDVDAFERIFASRISNTLYPVAPDVHPFAFYISRFLFFPNLPIPTNSTYSAEPLQTSYFDANKKSNLDEEITYE</sequence>
<keyword evidence="2" id="KW-1185">Reference proteome</keyword>
<proteinExistence type="predicted"/>
<comment type="caution">
    <text evidence="1">The sequence shown here is derived from an EMBL/GenBank/DDBJ whole genome shotgun (WGS) entry which is preliminary data.</text>
</comment>
<accession>A0A9N9DAC0</accession>
<evidence type="ECO:0000313" key="2">
    <source>
        <dbReference type="Proteomes" id="UP000789570"/>
    </source>
</evidence>
<dbReference type="Proteomes" id="UP000789570">
    <property type="component" value="Unassembled WGS sequence"/>
</dbReference>
<evidence type="ECO:0000313" key="1">
    <source>
        <dbReference type="EMBL" id="CAG8632723.1"/>
    </source>
</evidence>
<protein>
    <submittedName>
        <fullName evidence="1">9863_t:CDS:1</fullName>
    </submittedName>
</protein>
<reference evidence="1" key="1">
    <citation type="submission" date="2021-06" db="EMBL/GenBank/DDBJ databases">
        <authorList>
            <person name="Kallberg Y."/>
            <person name="Tangrot J."/>
            <person name="Rosling A."/>
        </authorList>
    </citation>
    <scope>NUCLEOTIDE SEQUENCE</scope>
    <source>
        <strain evidence="1">UK204</strain>
    </source>
</reference>
<name>A0A9N9DAC0_9GLOM</name>